<reference evidence="7 8" key="1">
    <citation type="journal article" date="2018" name="IMA Fungus">
        <title>IMA Genome-F 9: Draft genome sequence of Annulohypoxylon stygium, Aspergillus mulundensis, Berkeleyomyces basicola (syn. Thielaviopsis basicola), Ceratocystis smalleyi, two Cercospora beticola strains, Coleophoma cylindrospora, Fusarium fracticaudum, Phialophora cf. hyalina, and Morchella septimelata.</title>
        <authorList>
            <person name="Wingfield B.D."/>
            <person name="Bills G.F."/>
            <person name="Dong Y."/>
            <person name="Huang W."/>
            <person name="Nel W.J."/>
            <person name="Swalarsk-Parry B.S."/>
            <person name="Vaghefi N."/>
            <person name="Wilken P.M."/>
            <person name="An Z."/>
            <person name="de Beer Z.W."/>
            <person name="De Vos L."/>
            <person name="Chen L."/>
            <person name="Duong T.A."/>
            <person name="Gao Y."/>
            <person name="Hammerbacher A."/>
            <person name="Kikkert J.R."/>
            <person name="Li Y."/>
            <person name="Li H."/>
            <person name="Li K."/>
            <person name="Li Q."/>
            <person name="Liu X."/>
            <person name="Ma X."/>
            <person name="Naidoo K."/>
            <person name="Pethybridge S.J."/>
            <person name="Sun J."/>
            <person name="Steenkamp E.T."/>
            <person name="van der Nest M.A."/>
            <person name="van Wyk S."/>
            <person name="Wingfield M.J."/>
            <person name="Xiong C."/>
            <person name="Yue Q."/>
            <person name="Zhang X."/>
        </authorList>
    </citation>
    <scope>NUCLEOTIDE SEQUENCE [LARGE SCALE GENOMIC DNA]</scope>
    <source>
        <strain evidence="7 8">BP6252</strain>
    </source>
</reference>
<name>A0A3D8QW29_9HELO</name>
<feature type="transmembrane region" description="Helical" evidence="6">
    <location>
        <begin position="462"/>
        <end position="484"/>
    </location>
</feature>
<comment type="caution">
    <text evidence="7">The sequence shown here is derived from an EMBL/GenBank/DDBJ whole genome shotgun (WGS) entry which is preliminary data.</text>
</comment>
<evidence type="ECO:0000256" key="4">
    <source>
        <dbReference type="ARBA" id="ARBA00022989"/>
    </source>
</evidence>
<dbReference type="GO" id="GO:0022857">
    <property type="term" value="F:transmembrane transporter activity"/>
    <property type="evidence" value="ECO:0007669"/>
    <property type="project" value="InterPro"/>
</dbReference>
<feature type="transmembrane region" description="Helical" evidence="6">
    <location>
        <begin position="243"/>
        <end position="260"/>
    </location>
</feature>
<dbReference type="PIRSF" id="PIRSF006060">
    <property type="entry name" value="AA_transporter"/>
    <property type="match status" value="1"/>
</dbReference>
<evidence type="ECO:0000256" key="5">
    <source>
        <dbReference type="ARBA" id="ARBA00023136"/>
    </source>
</evidence>
<evidence type="ECO:0000256" key="1">
    <source>
        <dbReference type="ARBA" id="ARBA00004141"/>
    </source>
</evidence>
<dbReference type="Proteomes" id="UP000256645">
    <property type="component" value="Unassembled WGS sequence"/>
</dbReference>
<gene>
    <name evidence="7" type="ORF">BP6252_09604</name>
</gene>
<dbReference type="STRING" id="1849047.A0A3D8QW29"/>
<feature type="transmembrane region" description="Helical" evidence="6">
    <location>
        <begin position="81"/>
        <end position="100"/>
    </location>
</feature>
<evidence type="ECO:0000256" key="6">
    <source>
        <dbReference type="SAM" id="Phobius"/>
    </source>
</evidence>
<accession>A0A3D8QW29</accession>
<feature type="transmembrane region" description="Helical" evidence="6">
    <location>
        <begin position="337"/>
        <end position="359"/>
    </location>
</feature>
<keyword evidence="3 6" id="KW-0812">Transmembrane</keyword>
<evidence type="ECO:0000256" key="2">
    <source>
        <dbReference type="ARBA" id="ARBA00022448"/>
    </source>
</evidence>
<feature type="transmembrane region" description="Helical" evidence="6">
    <location>
        <begin position="281"/>
        <end position="303"/>
    </location>
</feature>
<dbReference type="OrthoDB" id="3257095at2759"/>
<evidence type="ECO:0000313" key="8">
    <source>
        <dbReference type="Proteomes" id="UP000256645"/>
    </source>
</evidence>
<comment type="subcellular location">
    <subcellularLocation>
        <location evidence="1">Membrane</location>
        <topology evidence="1">Multi-pass membrane protein</topology>
    </subcellularLocation>
</comment>
<feature type="transmembrane region" description="Helical" evidence="6">
    <location>
        <begin position="496"/>
        <end position="517"/>
    </location>
</feature>
<dbReference type="EMBL" id="PDLM01000011">
    <property type="protein sequence ID" value="RDW65969.1"/>
    <property type="molecule type" value="Genomic_DNA"/>
</dbReference>
<keyword evidence="5 6" id="KW-0472">Membrane</keyword>
<feature type="transmembrane region" description="Helical" evidence="6">
    <location>
        <begin position="45"/>
        <end position="61"/>
    </location>
</feature>
<keyword evidence="4 6" id="KW-1133">Transmembrane helix</keyword>
<organism evidence="7 8">
    <name type="scientific">Coleophoma cylindrospora</name>
    <dbReference type="NCBI Taxonomy" id="1849047"/>
    <lineage>
        <taxon>Eukaryota</taxon>
        <taxon>Fungi</taxon>
        <taxon>Dikarya</taxon>
        <taxon>Ascomycota</taxon>
        <taxon>Pezizomycotina</taxon>
        <taxon>Leotiomycetes</taxon>
        <taxon>Helotiales</taxon>
        <taxon>Dermateaceae</taxon>
        <taxon>Coleophoma</taxon>
    </lineage>
</organism>
<protein>
    <recommendedName>
        <fullName evidence="9">Choline transport protein</fullName>
    </recommendedName>
</protein>
<feature type="transmembrane region" description="Helical" evidence="6">
    <location>
        <begin position="197"/>
        <end position="219"/>
    </location>
</feature>
<feature type="transmembrane region" description="Helical" evidence="6">
    <location>
        <begin position="171"/>
        <end position="190"/>
    </location>
</feature>
<dbReference type="Gene3D" id="1.20.1740.10">
    <property type="entry name" value="Amino acid/polyamine transporter I"/>
    <property type="match status" value="1"/>
</dbReference>
<evidence type="ECO:0000313" key="7">
    <source>
        <dbReference type="EMBL" id="RDW65969.1"/>
    </source>
</evidence>
<dbReference type="PANTHER" id="PTHR45649:SF5">
    <property type="entry name" value="GABA TRANSPORTER (EUROFUNG)-RELATED"/>
    <property type="match status" value="1"/>
</dbReference>
<dbReference type="AlphaFoldDB" id="A0A3D8QW29"/>
<dbReference type="GO" id="GO:0016020">
    <property type="term" value="C:membrane"/>
    <property type="evidence" value="ECO:0007669"/>
    <property type="project" value="UniProtKB-SubCell"/>
</dbReference>
<feature type="transmembrane region" description="Helical" evidence="6">
    <location>
        <begin position="421"/>
        <end position="450"/>
    </location>
</feature>
<keyword evidence="8" id="KW-1185">Reference proteome</keyword>
<dbReference type="Pfam" id="PF13520">
    <property type="entry name" value="AA_permease_2"/>
    <property type="match status" value="1"/>
</dbReference>
<keyword evidence="2" id="KW-0813">Transport</keyword>
<proteinExistence type="predicted"/>
<dbReference type="InterPro" id="IPR002293">
    <property type="entry name" value="AA/rel_permease1"/>
</dbReference>
<feature type="transmembrane region" description="Helical" evidence="6">
    <location>
        <begin position="396"/>
        <end position="415"/>
    </location>
</feature>
<evidence type="ECO:0008006" key="9">
    <source>
        <dbReference type="Google" id="ProtNLM"/>
    </source>
</evidence>
<evidence type="ECO:0000256" key="3">
    <source>
        <dbReference type="ARBA" id="ARBA00022692"/>
    </source>
</evidence>
<feature type="transmembrane region" description="Helical" evidence="6">
    <location>
        <begin position="134"/>
        <end position="159"/>
    </location>
</feature>
<dbReference type="PANTHER" id="PTHR45649">
    <property type="entry name" value="AMINO-ACID PERMEASE BAT1"/>
    <property type="match status" value="1"/>
</dbReference>
<sequence length="538" mass="58778">MAGETGIARFTGNNVSISESANVDDKPSSTEQDVGLASQTQTRRLFSFIQLFAFSLTYMAVWEGMCTNMYFALYNGGPNVFIFSSIVVFFGAVAQAASLAEMASMQPIAGAQYHWTYHLAPGGVRRLATWIQGWLTWFGYISLLAGIANVTIILLEATIQLNHEDYTPGGWHTSVLVIALCLLLGGINMFTFKLIPWVELVAGVLHIALFVVFVLVLAVKGTRHNAEFVFLKSTTSSGWNDKFVSWNVGMLTCVWSFTSFDSAIHMAEETRKAKSAVPRAMFWSIFMNGILAFIMVTVILIAMGSVDDALSASSPIVAILLAVTGSKPATTALTTGLFIISINCTLACIASVSRLTWAWARDGGLFKYFAYVSCPYLPVCRTLVDIFQINPKHHVPIRAVALTVFLISALCLLNIGSTSYIAFGAITALSSMALYLSYAIAISSILYARWSCTSLKLGEWNLGLYGVYINVFALIYTLYIIIFLPFPTTIPVTAGNMNYCGPVMAFVLGVAIALWLFRAKKHWAGPNLTILEFVIAES</sequence>